<sequence length="751" mass="84833">MLKYFKRQKSRAGSSNINENNHYFGSNQNNNNNNNGGINCIIDETDSAGALDELSSTTSSSAASTVKRHSLRSTSSFCDEVFLEELANLGLLLSTTPTTTEEDAVSYGALSLGALSNGGSGVASNHVVGAAGAANSVMALNSIVEFDEDIFKYHSRLSMSVTSIVNEPNCLSYFVQYLEKLNALPLIKFYLDTENFKNSALAQLRKEQKHKLIAQQIPEETNDGPTEMTPVSTRNNDTDDHIMQQQQQRNDFGETLVTAGAAACAAGEDVCNNDNSLVPELKTLCDLTMRKPLTDDEKSQIYAETNKQLTKCNDKSNIKASSELSLCSLTSNFTEHSESVVISMASVQDALTIYQKYLIANAQQHIDIPVDILSKISLILCKNEQEEENRAITSDCFTEAQQFILSLLEKEYLNDFLQSTYYAKYCVELIQGHSLNINDILHSEVTLFYLMEYLEQHQERDCLDFWSSAINYRKSYLSQDSQIRNEKEAQSDAMIIYEKFFSLQNEVKLWSSNKLRSHVEACICTEGLVFYCFDLPLKVAAKYLECKYLKLFLKSSLFANYLNELKTRIEEDKDVKESVNQLHTLHKPLRRCVSDKTSNRHRKTLSDCTLDKKLPISQHNTLLASMDSNSHSSHLKQFHLNIDSSQLTNPDLLWHRSNSNNLKFGRVNSLGRYERDFISPSDALQHTSLKSNHNWSLTLQGNKIKNAMRKLVHLPDDNVQEEIAWQVAEMIVKDVTNVTMRQGETEHKQKS</sequence>
<dbReference type="InterPro" id="IPR016137">
    <property type="entry name" value="RGS"/>
</dbReference>
<dbReference type="InterPro" id="IPR044926">
    <property type="entry name" value="RGS_subdomain_2"/>
</dbReference>
<dbReference type="PANTHER" id="PTHR13155">
    <property type="entry name" value="A-KINASE ANCHOR PROTEINS"/>
    <property type="match status" value="1"/>
</dbReference>
<feature type="compositionally biased region" description="Basic residues" evidence="1">
    <location>
        <begin position="1"/>
        <end position="10"/>
    </location>
</feature>
<proteinExistence type="predicted"/>
<gene>
    <name evidence="3" type="ORF">FF38_07601</name>
</gene>
<comment type="caution">
    <text evidence="3">The sequence shown here is derived from an EMBL/GenBank/DDBJ whole genome shotgun (WGS) entry which is preliminary data.</text>
</comment>
<reference evidence="3 4" key="1">
    <citation type="journal article" date="2015" name="Nat. Commun.">
        <title>Lucilia cuprina genome unlocks parasitic fly biology to underpin future interventions.</title>
        <authorList>
            <person name="Anstead C.A."/>
            <person name="Korhonen P.K."/>
            <person name="Young N.D."/>
            <person name="Hall R.S."/>
            <person name="Jex A.R."/>
            <person name="Murali S.C."/>
            <person name="Hughes D.S."/>
            <person name="Lee S.F."/>
            <person name="Perry T."/>
            <person name="Stroehlein A.J."/>
            <person name="Ansell B.R."/>
            <person name="Breugelmans B."/>
            <person name="Hofmann A."/>
            <person name="Qu J."/>
            <person name="Dugan S."/>
            <person name="Lee S.L."/>
            <person name="Chao H."/>
            <person name="Dinh H."/>
            <person name="Han Y."/>
            <person name="Doddapaneni H.V."/>
            <person name="Worley K.C."/>
            <person name="Muzny D.M."/>
            <person name="Ioannidis P."/>
            <person name="Waterhouse R.M."/>
            <person name="Zdobnov E.M."/>
            <person name="James P.J."/>
            <person name="Bagnall N.H."/>
            <person name="Kotze A.C."/>
            <person name="Gibbs R.A."/>
            <person name="Richards S."/>
            <person name="Batterham P."/>
            <person name="Gasser R.B."/>
        </authorList>
    </citation>
    <scope>NUCLEOTIDE SEQUENCE [LARGE SCALE GENOMIC DNA]</scope>
    <source>
        <strain evidence="3 4">LS</strain>
        <tissue evidence="3">Full body</tissue>
    </source>
</reference>
<dbReference type="InterPro" id="IPR052246">
    <property type="entry name" value="Cell_Polariz_PKAAnc"/>
</dbReference>
<dbReference type="GO" id="GO:0008104">
    <property type="term" value="P:intracellular protein localization"/>
    <property type="evidence" value="ECO:0007669"/>
    <property type="project" value="TreeGrafter"/>
</dbReference>
<dbReference type="SMART" id="SM00315">
    <property type="entry name" value="RGS"/>
    <property type="match status" value="2"/>
</dbReference>
<evidence type="ECO:0000256" key="1">
    <source>
        <dbReference type="SAM" id="MobiDB-lite"/>
    </source>
</evidence>
<dbReference type="SUPFAM" id="SSF48097">
    <property type="entry name" value="Regulator of G-protein signaling, RGS"/>
    <property type="match status" value="2"/>
</dbReference>
<organism evidence="3 4">
    <name type="scientific">Lucilia cuprina</name>
    <name type="common">Green bottle fly</name>
    <name type="synonym">Australian sheep blowfly</name>
    <dbReference type="NCBI Taxonomy" id="7375"/>
    <lineage>
        <taxon>Eukaryota</taxon>
        <taxon>Metazoa</taxon>
        <taxon>Ecdysozoa</taxon>
        <taxon>Arthropoda</taxon>
        <taxon>Hexapoda</taxon>
        <taxon>Insecta</taxon>
        <taxon>Pterygota</taxon>
        <taxon>Neoptera</taxon>
        <taxon>Endopterygota</taxon>
        <taxon>Diptera</taxon>
        <taxon>Brachycera</taxon>
        <taxon>Muscomorpha</taxon>
        <taxon>Oestroidea</taxon>
        <taxon>Calliphoridae</taxon>
        <taxon>Luciliinae</taxon>
        <taxon>Lucilia</taxon>
    </lineage>
</organism>
<dbReference type="Gene3D" id="1.10.167.10">
    <property type="entry name" value="Regulator of G-protein Signalling 4, domain 2"/>
    <property type="match status" value="3"/>
</dbReference>
<dbReference type="Proteomes" id="UP000037069">
    <property type="component" value="Unassembled WGS sequence"/>
</dbReference>
<dbReference type="EMBL" id="JRES01001119">
    <property type="protein sequence ID" value="KNC25395.1"/>
    <property type="molecule type" value="Genomic_DNA"/>
</dbReference>
<dbReference type="STRING" id="7375.A0A0L0BZE6"/>
<evidence type="ECO:0000259" key="2">
    <source>
        <dbReference type="PROSITE" id="PS50132"/>
    </source>
</evidence>
<evidence type="ECO:0000313" key="4">
    <source>
        <dbReference type="Proteomes" id="UP000037069"/>
    </source>
</evidence>
<dbReference type="InterPro" id="IPR036305">
    <property type="entry name" value="RGS_sf"/>
</dbReference>
<dbReference type="OMA" id="MALFYFM"/>
<name>A0A0L0BZE6_LUCCU</name>
<feature type="domain" description="RGS" evidence="2">
    <location>
        <begin position="353"/>
        <end position="426"/>
    </location>
</feature>
<feature type="compositionally biased region" description="Low complexity" evidence="1">
    <location>
        <begin position="20"/>
        <end position="30"/>
    </location>
</feature>
<dbReference type="PROSITE" id="PS50132">
    <property type="entry name" value="RGS"/>
    <property type="match status" value="2"/>
</dbReference>
<dbReference type="PANTHER" id="PTHR13155:SF1">
    <property type="entry name" value="A-KINASE ANCHOR PROTEIN 10, MITOCHONDRIAL"/>
    <property type="match status" value="1"/>
</dbReference>
<keyword evidence="4" id="KW-1185">Reference proteome</keyword>
<dbReference type="AlphaFoldDB" id="A0A0L0BZE6"/>
<dbReference type="GO" id="GO:0005739">
    <property type="term" value="C:mitochondrion"/>
    <property type="evidence" value="ECO:0007669"/>
    <property type="project" value="TreeGrafter"/>
</dbReference>
<dbReference type="Pfam" id="PF00615">
    <property type="entry name" value="RGS"/>
    <property type="match status" value="2"/>
</dbReference>
<feature type="domain" description="RGS" evidence="2">
    <location>
        <begin position="436"/>
        <end position="562"/>
    </location>
</feature>
<accession>A0A0L0BZE6</accession>
<dbReference type="OrthoDB" id="5584247at2759"/>
<feature type="region of interest" description="Disordered" evidence="1">
    <location>
        <begin position="1"/>
        <end position="30"/>
    </location>
</feature>
<protein>
    <recommendedName>
        <fullName evidence="2">RGS domain-containing protein</fullName>
    </recommendedName>
</protein>
<evidence type="ECO:0000313" key="3">
    <source>
        <dbReference type="EMBL" id="KNC25395.1"/>
    </source>
</evidence>
<dbReference type="GO" id="GO:0005886">
    <property type="term" value="C:plasma membrane"/>
    <property type="evidence" value="ECO:0007669"/>
    <property type="project" value="TreeGrafter"/>
</dbReference>